<dbReference type="RefSeq" id="WP_145285739.1">
    <property type="nucleotide sequence ID" value="NZ_CP036291.1"/>
</dbReference>
<name>A0A518DD02_9BACT</name>
<dbReference type="OrthoDB" id="111634at2"/>
<protein>
    <recommendedName>
        <fullName evidence="3">Nucleotide-diphospho-sugar transferase</fullName>
    </recommendedName>
</protein>
<accession>A0A518DD02</accession>
<reference evidence="1 2" key="1">
    <citation type="submission" date="2019-02" db="EMBL/GenBank/DDBJ databases">
        <title>Deep-cultivation of Planctomycetes and their phenomic and genomic characterization uncovers novel biology.</title>
        <authorList>
            <person name="Wiegand S."/>
            <person name="Jogler M."/>
            <person name="Boedeker C."/>
            <person name="Pinto D."/>
            <person name="Vollmers J."/>
            <person name="Rivas-Marin E."/>
            <person name="Kohn T."/>
            <person name="Peeters S.H."/>
            <person name="Heuer A."/>
            <person name="Rast P."/>
            <person name="Oberbeckmann S."/>
            <person name="Bunk B."/>
            <person name="Jeske O."/>
            <person name="Meyerdierks A."/>
            <person name="Storesund J.E."/>
            <person name="Kallscheuer N."/>
            <person name="Luecker S."/>
            <person name="Lage O.M."/>
            <person name="Pohl T."/>
            <person name="Merkel B.J."/>
            <person name="Hornburger P."/>
            <person name="Mueller R.-W."/>
            <person name="Bruemmer F."/>
            <person name="Labrenz M."/>
            <person name="Spormann A.M."/>
            <person name="Op den Camp H."/>
            <person name="Overmann J."/>
            <person name="Amann R."/>
            <person name="Jetten M.S.M."/>
            <person name="Mascher T."/>
            <person name="Medema M.H."/>
            <person name="Devos D.P."/>
            <person name="Kaster A.-K."/>
            <person name="Ovreas L."/>
            <person name="Rohde M."/>
            <person name="Galperin M.Y."/>
            <person name="Jogler C."/>
        </authorList>
    </citation>
    <scope>NUCLEOTIDE SEQUENCE [LARGE SCALE GENOMIC DNA]</scope>
    <source>
        <strain evidence="1 2">Pla175</strain>
    </source>
</reference>
<dbReference type="Proteomes" id="UP000317429">
    <property type="component" value="Chromosome"/>
</dbReference>
<keyword evidence="2" id="KW-1185">Reference proteome</keyword>
<organism evidence="1 2">
    <name type="scientific">Pirellulimonas nuda</name>
    <dbReference type="NCBI Taxonomy" id="2528009"/>
    <lineage>
        <taxon>Bacteria</taxon>
        <taxon>Pseudomonadati</taxon>
        <taxon>Planctomycetota</taxon>
        <taxon>Planctomycetia</taxon>
        <taxon>Pirellulales</taxon>
        <taxon>Lacipirellulaceae</taxon>
        <taxon>Pirellulimonas</taxon>
    </lineage>
</organism>
<dbReference type="AlphaFoldDB" id="A0A518DD02"/>
<evidence type="ECO:0000313" key="2">
    <source>
        <dbReference type="Proteomes" id="UP000317429"/>
    </source>
</evidence>
<gene>
    <name evidence="1" type="ORF">Pla175_27530</name>
</gene>
<dbReference type="EMBL" id="CP036291">
    <property type="protein sequence ID" value="QDU89364.1"/>
    <property type="molecule type" value="Genomic_DNA"/>
</dbReference>
<evidence type="ECO:0000313" key="1">
    <source>
        <dbReference type="EMBL" id="QDU89364.1"/>
    </source>
</evidence>
<dbReference type="KEGG" id="pnd:Pla175_27530"/>
<sequence length="318" mass="35800">MRRVITVSLGASSLPYAALCIGSLADNLVADEQIRLLTDTQRDQEELGRAFSAHPRIKVLLSDNLWEDDGNPMRKYAGLERLRRGHPCWRKLTDPMLLARDGDEVIVIDPDVYFPRRFDFETVGDGTLRLMWQKPNCLLPFSVVQKLFDNRVAMADHVDIGIAQYRSPLDLDWLDWLVDSLGDLPPIMHVEAVLWSGLAMRMGGGYLNPDRWQCWSNTQWKRARRRAGASPLQMLKGEDLRQCLAFHAGGTAKSWLAAPGAGALLKQLAGAPAALPPVDTTLLPFVPFKLEKFRWLRKRASILRSLGYYKVTGGRPPD</sequence>
<proteinExistence type="predicted"/>
<evidence type="ECO:0008006" key="3">
    <source>
        <dbReference type="Google" id="ProtNLM"/>
    </source>
</evidence>